<dbReference type="GO" id="GO:0005886">
    <property type="term" value="C:plasma membrane"/>
    <property type="evidence" value="ECO:0007669"/>
    <property type="project" value="TreeGrafter"/>
</dbReference>
<reference evidence="2 3" key="1">
    <citation type="submission" date="2013-08" db="EMBL/GenBank/DDBJ databases">
        <authorList>
            <person name="Huang J."/>
            <person name="Wang G."/>
        </authorList>
    </citation>
    <scope>NUCLEOTIDE SEQUENCE [LARGE SCALE GENOMIC DNA]</scope>
    <source>
        <strain evidence="2 3">JSM 076056</strain>
    </source>
</reference>
<evidence type="ECO:0000313" key="2">
    <source>
        <dbReference type="EMBL" id="KGX92259.1"/>
    </source>
</evidence>
<dbReference type="AlphaFoldDB" id="A0A0A5GJS6"/>
<name>A0A0A5GJS6_9BACI</name>
<proteinExistence type="predicted"/>
<accession>A0A0A5GJS6</accession>
<protein>
    <recommendedName>
        <fullName evidence="1">DUF218 domain-containing protein</fullName>
    </recommendedName>
</protein>
<dbReference type="eggNOG" id="COG1434">
    <property type="taxonomic scope" value="Bacteria"/>
</dbReference>
<feature type="domain" description="DUF218" evidence="1">
    <location>
        <begin position="21"/>
        <end position="156"/>
    </location>
</feature>
<comment type="caution">
    <text evidence="2">The sequence shown here is derived from an EMBL/GenBank/DDBJ whole genome shotgun (WGS) entry which is preliminary data.</text>
</comment>
<evidence type="ECO:0000313" key="3">
    <source>
        <dbReference type="Proteomes" id="UP000030528"/>
    </source>
</evidence>
<dbReference type="InterPro" id="IPR051599">
    <property type="entry name" value="Cell_Envelope_Assoc"/>
</dbReference>
<dbReference type="CDD" id="cd06259">
    <property type="entry name" value="YdcF-like"/>
    <property type="match status" value="1"/>
</dbReference>
<dbReference type="Gene3D" id="3.40.50.620">
    <property type="entry name" value="HUPs"/>
    <property type="match status" value="1"/>
</dbReference>
<dbReference type="Pfam" id="PF02698">
    <property type="entry name" value="DUF218"/>
    <property type="match status" value="1"/>
</dbReference>
<dbReference type="InterPro" id="IPR014729">
    <property type="entry name" value="Rossmann-like_a/b/a_fold"/>
</dbReference>
<sequence>MIYFILGRSYLVIEENPEQSEAIIVLSGADGRLEHAVELYAEMGAEAMILSNSTENATTKEEALQLGIPSDIIIEEPEATSTYTNATLTKKIMQDKGYSSAIVVTSDYHSRRTRMTFEEIFKDSGIDLTYGVAPSDFSPEGDATELDTRISTSEYVKLTGYWLRLFIF</sequence>
<dbReference type="InterPro" id="IPR003848">
    <property type="entry name" value="DUF218"/>
</dbReference>
<dbReference type="PANTHER" id="PTHR30336">
    <property type="entry name" value="INNER MEMBRANE PROTEIN, PROBABLE PERMEASE"/>
    <property type="match status" value="1"/>
</dbReference>
<dbReference type="Proteomes" id="UP000030528">
    <property type="component" value="Unassembled WGS sequence"/>
</dbReference>
<evidence type="ECO:0000259" key="1">
    <source>
        <dbReference type="Pfam" id="PF02698"/>
    </source>
</evidence>
<organism evidence="2 3">
    <name type="scientific">Pontibacillus halophilus JSM 076056 = DSM 19796</name>
    <dbReference type="NCBI Taxonomy" id="1385510"/>
    <lineage>
        <taxon>Bacteria</taxon>
        <taxon>Bacillati</taxon>
        <taxon>Bacillota</taxon>
        <taxon>Bacilli</taxon>
        <taxon>Bacillales</taxon>
        <taxon>Bacillaceae</taxon>
        <taxon>Pontibacillus</taxon>
    </lineage>
</organism>
<dbReference type="PANTHER" id="PTHR30336:SF20">
    <property type="entry name" value="DUF218 DOMAIN-CONTAINING PROTEIN"/>
    <property type="match status" value="1"/>
</dbReference>
<gene>
    <name evidence="2" type="ORF">N781_18400</name>
</gene>
<keyword evidence="3" id="KW-1185">Reference proteome</keyword>
<dbReference type="EMBL" id="AVPE01000007">
    <property type="protein sequence ID" value="KGX92259.1"/>
    <property type="molecule type" value="Genomic_DNA"/>
</dbReference>